<dbReference type="Proteomes" id="UP000316304">
    <property type="component" value="Unassembled WGS sequence"/>
</dbReference>
<dbReference type="EMBL" id="SJPT01000006">
    <property type="protein sequence ID" value="TWU21480.1"/>
    <property type="molecule type" value="Genomic_DNA"/>
</dbReference>
<dbReference type="AlphaFoldDB" id="A0A5C6CA66"/>
<comment type="caution">
    <text evidence="1">The sequence shown here is derived from an EMBL/GenBank/DDBJ whole genome shotgun (WGS) entry which is preliminary data.</text>
</comment>
<evidence type="ECO:0008006" key="3">
    <source>
        <dbReference type="Google" id="ProtNLM"/>
    </source>
</evidence>
<dbReference type="OrthoDB" id="5696983at2"/>
<accession>A0A5C6CA66</accession>
<evidence type="ECO:0000313" key="2">
    <source>
        <dbReference type="Proteomes" id="UP000316304"/>
    </source>
</evidence>
<name>A0A5C6CA66_9BACT</name>
<keyword evidence="2" id="KW-1185">Reference proteome</keyword>
<gene>
    <name evidence="1" type="ORF">Pla52o_36660</name>
</gene>
<evidence type="ECO:0000313" key="1">
    <source>
        <dbReference type="EMBL" id="TWU21480.1"/>
    </source>
</evidence>
<reference evidence="1 2" key="1">
    <citation type="submission" date="2019-02" db="EMBL/GenBank/DDBJ databases">
        <title>Deep-cultivation of Planctomycetes and their phenomic and genomic characterization uncovers novel biology.</title>
        <authorList>
            <person name="Wiegand S."/>
            <person name="Jogler M."/>
            <person name="Boedeker C."/>
            <person name="Pinto D."/>
            <person name="Vollmers J."/>
            <person name="Rivas-Marin E."/>
            <person name="Kohn T."/>
            <person name="Peeters S.H."/>
            <person name="Heuer A."/>
            <person name="Rast P."/>
            <person name="Oberbeckmann S."/>
            <person name="Bunk B."/>
            <person name="Jeske O."/>
            <person name="Meyerdierks A."/>
            <person name="Storesund J.E."/>
            <person name="Kallscheuer N."/>
            <person name="Luecker S."/>
            <person name="Lage O.M."/>
            <person name="Pohl T."/>
            <person name="Merkel B.J."/>
            <person name="Hornburger P."/>
            <person name="Mueller R.-W."/>
            <person name="Bruemmer F."/>
            <person name="Labrenz M."/>
            <person name="Spormann A.M."/>
            <person name="Op Den Camp H."/>
            <person name="Overmann J."/>
            <person name="Amann R."/>
            <person name="Jetten M.S.M."/>
            <person name="Mascher T."/>
            <person name="Medema M.H."/>
            <person name="Devos D.P."/>
            <person name="Kaster A.-K."/>
            <person name="Ovreas L."/>
            <person name="Rohde M."/>
            <person name="Galperin M.Y."/>
            <person name="Jogler C."/>
        </authorList>
    </citation>
    <scope>NUCLEOTIDE SEQUENCE [LARGE SCALE GENOMIC DNA]</scope>
    <source>
        <strain evidence="1 2">Pla52o</strain>
    </source>
</reference>
<dbReference type="RefSeq" id="WP_146595819.1">
    <property type="nucleotide sequence ID" value="NZ_SJPT01000006.1"/>
</dbReference>
<organism evidence="1 2">
    <name type="scientific">Novipirellula galeiformis</name>
    <dbReference type="NCBI Taxonomy" id="2528004"/>
    <lineage>
        <taxon>Bacteria</taxon>
        <taxon>Pseudomonadati</taxon>
        <taxon>Planctomycetota</taxon>
        <taxon>Planctomycetia</taxon>
        <taxon>Pirellulales</taxon>
        <taxon>Pirellulaceae</taxon>
        <taxon>Novipirellula</taxon>
    </lineage>
</organism>
<sequence length="359" mass="39933">MQLKNIVRFPFGIRRAKQILASKVATSESLRERPVVLDLYTPQLLFDCARHFASLALHSAEIGSPFYVRGSRLLLASVARKGLGAEMLAEGHATWLYPNEPLPEDAFVLCDVPLENASRVGKGYRQVEMLIGRDILPDRPVMPYPMHPATLRRSNHASRVALRSAFDREAILFAGSQKSRYGRAKMEESFGVLSRLDILNVLHDCSTENASMPIRLQDSAVTPISSAQWLPFLAQHRFFVCCPGAAQPMCHNLIEAMSVGTIPLIEYGDRMRPELSDGENAICFQGSGGLRDAVDRIRRLSPTQLEAMSQRVTQYYDAHLCGKTFLAALRDNALTLSSTQVVMPFHSDNFYAPQRANAA</sequence>
<protein>
    <recommendedName>
        <fullName evidence="3">Exostosin family protein</fullName>
    </recommendedName>
</protein>
<proteinExistence type="predicted"/>